<evidence type="ECO:0000256" key="2">
    <source>
        <dbReference type="ARBA" id="ARBA00022448"/>
    </source>
</evidence>
<dbReference type="GO" id="GO:0055085">
    <property type="term" value="P:transmembrane transport"/>
    <property type="evidence" value="ECO:0007669"/>
    <property type="project" value="InterPro"/>
</dbReference>
<dbReference type="Proteomes" id="UP000036867">
    <property type="component" value="Unassembled WGS sequence"/>
</dbReference>
<dbReference type="NCBIfam" id="TIGR00787">
    <property type="entry name" value="dctP"/>
    <property type="match status" value="1"/>
</dbReference>
<dbReference type="PATRIC" id="fig|263475.3.peg.747"/>
<dbReference type="OrthoDB" id="2087at2"/>
<dbReference type="EMBL" id="LILB01000001">
    <property type="protein sequence ID" value="KOO51305.1"/>
    <property type="molecule type" value="Genomic_DNA"/>
</dbReference>
<keyword evidence="3" id="KW-0732">Signal</keyword>
<keyword evidence="5" id="KW-1185">Reference proteome</keyword>
<proteinExistence type="inferred from homology"/>
<evidence type="ECO:0000313" key="5">
    <source>
        <dbReference type="Proteomes" id="UP000036867"/>
    </source>
</evidence>
<dbReference type="AlphaFoldDB" id="A0A0M0LJQ0"/>
<gene>
    <name evidence="4" type="ORF">AMD00_02075</name>
</gene>
<reference evidence="5" key="1">
    <citation type="submission" date="2015-08" db="EMBL/GenBank/DDBJ databases">
        <title>Fjat-10028 dsm 16317.</title>
        <authorList>
            <person name="Liu B."/>
            <person name="Wang J."/>
            <person name="Zhu Y."/>
            <person name="Liu G."/>
            <person name="Chen Q."/>
            <person name="Chen Z."/>
            <person name="Lan J."/>
            <person name="Che J."/>
            <person name="Ge C."/>
            <person name="Shi H."/>
            <person name="Pan Z."/>
            <person name="Liu X."/>
        </authorList>
    </citation>
    <scope>NUCLEOTIDE SEQUENCE [LARGE SCALE GENOMIC DNA]</scope>
    <source>
        <strain evidence="5">DSM 16317</strain>
    </source>
</reference>
<comment type="caution">
    <text evidence="4">The sequence shown here is derived from an EMBL/GenBank/DDBJ whole genome shotgun (WGS) entry which is preliminary data.</text>
</comment>
<dbReference type="GeneID" id="301134904"/>
<dbReference type="RefSeq" id="WP_053415440.1">
    <property type="nucleotide sequence ID" value="NZ_LILB01000001.1"/>
</dbReference>
<dbReference type="InterPro" id="IPR018389">
    <property type="entry name" value="DctP_fam"/>
</dbReference>
<dbReference type="NCBIfam" id="NF037995">
    <property type="entry name" value="TRAP_S1"/>
    <property type="match status" value="1"/>
</dbReference>
<sequence length="349" mass="39891">MRLYITTAFITLIVLIGIIGYQQQFGLDSTLPTDEEQGGLNDQIVINFSHIVAENTPKGQTAIKFGELLEQKTDGRIRVVIYPNGMLYNDNNELNALENGDVEMIAPSFSKMTNTLPTWSVLDLPYLFNTEEDVERVLTGPFGEQLLNQLGRFNIKGLAFWNNGFKQILTSGKPILASGDFKGLKVRAMPSKVLQQQFTLFQATPVATSFDELYTELEKKELNAQENTISNIYSKGFYKLQKNLTITNHGILGYAVMMNEDFYNSLPTDLQEKVIEAINEATAWNFEHSKQMNDKDLESLQLLSDVHINTLSNEEQQRWQKLFKPIYDDYRKQISETFLEEIEKEINNN</sequence>
<protein>
    <submittedName>
        <fullName evidence="4">C4-dicarboxylate ABC transporter</fullName>
    </submittedName>
</protein>
<dbReference type="GO" id="GO:0030288">
    <property type="term" value="C:outer membrane-bounded periplasmic space"/>
    <property type="evidence" value="ECO:0007669"/>
    <property type="project" value="InterPro"/>
</dbReference>
<dbReference type="PANTHER" id="PTHR33376:SF7">
    <property type="entry name" value="C4-DICARBOXYLATE-BINDING PROTEIN DCTB"/>
    <property type="match status" value="1"/>
</dbReference>
<dbReference type="Pfam" id="PF03480">
    <property type="entry name" value="DctP"/>
    <property type="match status" value="1"/>
</dbReference>
<name>A0A0M0LJQ0_9BACL</name>
<accession>A0A0M0LJQ0</accession>
<organism evidence="4 5">
    <name type="scientific">Viridibacillus arvi</name>
    <dbReference type="NCBI Taxonomy" id="263475"/>
    <lineage>
        <taxon>Bacteria</taxon>
        <taxon>Bacillati</taxon>
        <taxon>Bacillota</taxon>
        <taxon>Bacilli</taxon>
        <taxon>Bacillales</taxon>
        <taxon>Caryophanaceae</taxon>
        <taxon>Viridibacillus</taxon>
    </lineage>
</organism>
<dbReference type="InterPro" id="IPR038404">
    <property type="entry name" value="TRAP_DctP_sf"/>
</dbReference>
<dbReference type="Gene3D" id="3.40.190.170">
    <property type="entry name" value="Bacterial extracellular solute-binding protein, family 7"/>
    <property type="match status" value="1"/>
</dbReference>
<dbReference type="InterPro" id="IPR004682">
    <property type="entry name" value="TRAP_DctP"/>
</dbReference>
<evidence type="ECO:0000256" key="3">
    <source>
        <dbReference type="ARBA" id="ARBA00022729"/>
    </source>
</evidence>
<comment type="similarity">
    <text evidence="1">Belongs to the bacterial solute-binding protein 7 family.</text>
</comment>
<dbReference type="PIRSF" id="PIRSF006470">
    <property type="entry name" value="DctB"/>
    <property type="match status" value="1"/>
</dbReference>
<evidence type="ECO:0000256" key="1">
    <source>
        <dbReference type="ARBA" id="ARBA00009023"/>
    </source>
</evidence>
<dbReference type="STRING" id="263475.AMD00_02075"/>
<dbReference type="PANTHER" id="PTHR33376">
    <property type="match status" value="1"/>
</dbReference>
<keyword evidence="2" id="KW-0813">Transport</keyword>
<evidence type="ECO:0000313" key="4">
    <source>
        <dbReference type="EMBL" id="KOO51305.1"/>
    </source>
</evidence>